<accession>A0A8J4HCF6</accession>
<reference evidence="2" key="1">
    <citation type="journal article" date="2020" name="mSystems">
        <title>Genome- and Community-Level Interaction Insights into Carbon Utilization and Element Cycling Functions of Hydrothermarchaeota in Hydrothermal Sediment.</title>
        <authorList>
            <person name="Zhou Z."/>
            <person name="Liu Y."/>
            <person name="Xu W."/>
            <person name="Pan J."/>
            <person name="Luo Z.H."/>
            <person name="Li M."/>
        </authorList>
    </citation>
    <scope>NUCLEOTIDE SEQUENCE</scope>
    <source>
        <strain evidence="2">SpSt-997</strain>
    </source>
</reference>
<gene>
    <name evidence="2" type="ORF">ENY07_13925</name>
</gene>
<feature type="chain" id="PRO_5035181462" evidence="1">
    <location>
        <begin position="24"/>
        <end position="271"/>
    </location>
</feature>
<name>A0A8J4HCF6_9PROT</name>
<dbReference type="EMBL" id="DTQM01000263">
    <property type="protein sequence ID" value="HGC44300.1"/>
    <property type="molecule type" value="Genomic_DNA"/>
</dbReference>
<proteinExistence type="predicted"/>
<comment type="caution">
    <text evidence="2">The sequence shown here is derived from an EMBL/GenBank/DDBJ whole genome shotgun (WGS) entry which is preliminary data.</text>
</comment>
<keyword evidence="1" id="KW-0732">Signal</keyword>
<dbReference type="Pfam" id="PF08904">
    <property type="entry name" value="EipB_like"/>
    <property type="match status" value="1"/>
</dbReference>
<evidence type="ECO:0000256" key="1">
    <source>
        <dbReference type="SAM" id="SignalP"/>
    </source>
</evidence>
<dbReference type="InterPro" id="IPR015000">
    <property type="entry name" value="EipB-like"/>
</dbReference>
<protein>
    <submittedName>
        <fullName evidence="2">DUF1849 family protein</fullName>
    </submittedName>
</protein>
<feature type="signal peptide" evidence="1">
    <location>
        <begin position="1"/>
        <end position="23"/>
    </location>
</feature>
<sequence>MKIRLTALVAALSLLLHPLLGRAESPVAHVAAGLAAYRGTYRLSLDTTHGGDVVAASGTMNYEVIDACDGWAVQQRLDMTITNRDGQDVQMVSDYATWEAKDGLKMRFRMRQTTDTATTEVTSGEAALERPGGAGEVRYTLPKAGVQKLPSGTLFPMWHTATIIAAAEQGKKFLAVPLFDGTSDTGAQDTSVVITSWKTPEPFRIAALSKLPSGYVHVAFFDRTPDASEPDYEVGMRYWENGVADELEMDFGDFVMTGKLADFKLAAPRRC</sequence>
<organism evidence="2">
    <name type="scientific">Acidicaldus sp</name>
    <dbReference type="NCBI Taxonomy" id="1872105"/>
    <lineage>
        <taxon>Bacteria</taxon>
        <taxon>Pseudomonadati</taxon>
        <taxon>Pseudomonadota</taxon>
        <taxon>Alphaproteobacteria</taxon>
        <taxon>Acetobacterales</taxon>
        <taxon>Acetobacteraceae</taxon>
        <taxon>Acidicaldus</taxon>
    </lineage>
</organism>
<evidence type="ECO:0000313" key="2">
    <source>
        <dbReference type="EMBL" id="HGC44300.1"/>
    </source>
</evidence>
<dbReference type="AlphaFoldDB" id="A0A8J4HCF6"/>